<evidence type="ECO:0000259" key="3">
    <source>
        <dbReference type="Pfam" id="PF00561"/>
    </source>
</evidence>
<feature type="domain" description="AB hydrolase-1" evidence="3">
    <location>
        <begin position="68"/>
        <end position="334"/>
    </location>
</feature>
<dbReference type="InterPro" id="IPR002410">
    <property type="entry name" value="Peptidase_S33"/>
</dbReference>
<reference evidence="4" key="1">
    <citation type="submission" date="2024-08" db="EMBL/GenBank/DDBJ databases">
        <authorList>
            <person name="Yu S.T."/>
        </authorList>
    </citation>
    <scope>NUCLEOTIDE SEQUENCE</scope>
    <source>
        <strain evidence="4">R33</strain>
        <plasmid evidence="4">unnamed1</plasmid>
    </source>
</reference>
<gene>
    <name evidence="4" type="ORF">AB5J51_40840</name>
</gene>
<accession>A0AB39YG83</accession>
<proteinExistence type="inferred from homology"/>
<evidence type="ECO:0000256" key="2">
    <source>
        <dbReference type="ARBA" id="ARBA00022801"/>
    </source>
</evidence>
<organism evidence="4">
    <name type="scientific">Streptomyces sp. R33</name>
    <dbReference type="NCBI Taxonomy" id="3238629"/>
    <lineage>
        <taxon>Bacteria</taxon>
        <taxon>Bacillati</taxon>
        <taxon>Actinomycetota</taxon>
        <taxon>Actinomycetes</taxon>
        <taxon>Kitasatosporales</taxon>
        <taxon>Streptomycetaceae</taxon>
        <taxon>Streptomyces</taxon>
    </lineage>
</organism>
<dbReference type="AlphaFoldDB" id="A0AB39YG83"/>
<dbReference type="RefSeq" id="WP_369780499.1">
    <property type="nucleotide sequence ID" value="NZ_CP165728.1"/>
</dbReference>
<dbReference type="GO" id="GO:0004177">
    <property type="term" value="F:aminopeptidase activity"/>
    <property type="evidence" value="ECO:0007669"/>
    <property type="project" value="UniProtKB-EC"/>
</dbReference>
<dbReference type="Pfam" id="PF00561">
    <property type="entry name" value="Abhydrolase_1"/>
    <property type="match status" value="1"/>
</dbReference>
<dbReference type="GO" id="GO:0006508">
    <property type="term" value="P:proteolysis"/>
    <property type="evidence" value="ECO:0007669"/>
    <property type="project" value="InterPro"/>
</dbReference>
<evidence type="ECO:0000313" key="4">
    <source>
        <dbReference type="EMBL" id="XDV69285.1"/>
    </source>
</evidence>
<dbReference type="EMBL" id="CP165728">
    <property type="protein sequence ID" value="XDV69285.1"/>
    <property type="molecule type" value="Genomic_DNA"/>
</dbReference>
<comment type="similarity">
    <text evidence="1">Belongs to the peptidase S33 family.</text>
</comment>
<dbReference type="PANTHER" id="PTHR43798:SF33">
    <property type="entry name" value="HYDROLASE, PUTATIVE (AFU_ORTHOLOGUE AFUA_2G14860)-RELATED"/>
    <property type="match status" value="1"/>
</dbReference>
<dbReference type="GO" id="GO:0016020">
    <property type="term" value="C:membrane"/>
    <property type="evidence" value="ECO:0007669"/>
    <property type="project" value="TreeGrafter"/>
</dbReference>
<keyword evidence="2 4" id="KW-0378">Hydrolase</keyword>
<dbReference type="PANTHER" id="PTHR43798">
    <property type="entry name" value="MONOACYLGLYCEROL LIPASE"/>
    <property type="match status" value="1"/>
</dbReference>
<protein>
    <submittedName>
        <fullName evidence="4">Alpha/beta fold hydrolase</fullName>
    </submittedName>
</protein>
<keyword evidence="4" id="KW-0614">Plasmid</keyword>
<dbReference type="InterPro" id="IPR029058">
    <property type="entry name" value="AB_hydrolase_fold"/>
</dbReference>
<dbReference type="Gene3D" id="3.40.50.1820">
    <property type="entry name" value="alpha/beta hydrolase"/>
    <property type="match status" value="1"/>
</dbReference>
<dbReference type="InterPro" id="IPR050266">
    <property type="entry name" value="AB_hydrolase_sf"/>
</dbReference>
<dbReference type="PRINTS" id="PR00793">
    <property type="entry name" value="PROAMNOPTASE"/>
</dbReference>
<name>A0AB39YG83_9ACTN</name>
<sequence>MLATVLATSAALLATPVVGLLGHRALRRAGNARLLRIDSPCGIDEQRFVRIGGIEQWISIRGEDTANPVVLEIHGGPGASHSVFATRTRSWEEHFTVVRWDMRGAGKTFGRSGPAGQGEMSFARLYEDALEVTRYARERLGAERVVLVGSSLGSVFGLRLARSHPELYSAYVGTDQNILDAGRDPSVHEALLARLRAAGRHKDAAAVAEMGSDPHRVTAEQRAAYDKLTVASDPLTLDTLKRVVLGSLWFSPLHSLRELGQYFAGMKFSAQLTPALAEFDDRADGTRFELPFFIFQGDRDVITPAGRARAFFDEVEAPAKEFALIEGASHFASFRRPDRFLQLMLTRVRPVLAEAARA</sequence>
<geneLocation type="plasmid" evidence="4">
    <name>unnamed1</name>
</geneLocation>
<dbReference type="SUPFAM" id="SSF53474">
    <property type="entry name" value="alpha/beta-Hydrolases"/>
    <property type="match status" value="1"/>
</dbReference>
<evidence type="ECO:0000256" key="1">
    <source>
        <dbReference type="ARBA" id="ARBA00010088"/>
    </source>
</evidence>
<dbReference type="InterPro" id="IPR000073">
    <property type="entry name" value="AB_hydrolase_1"/>
</dbReference>